<proteinExistence type="predicted"/>
<reference evidence="3" key="1">
    <citation type="submission" date="2025-08" db="UniProtKB">
        <authorList>
            <consortium name="Ensembl"/>
        </authorList>
    </citation>
    <scope>IDENTIFICATION</scope>
</reference>
<dbReference type="SUPFAM" id="SSF50630">
    <property type="entry name" value="Acid proteases"/>
    <property type="match status" value="1"/>
</dbReference>
<accession>A0A3B4BH69</accession>
<protein>
    <recommendedName>
        <fullName evidence="2">Retrotransposon gag domain-containing protein</fullName>
    </recommendedName>
</protein>
<keyword evidence="4" id="KW-1185">Reference proteome</keyword>
<dbReference type="PANTHER" id="PTHR15503:SF22">
    <property type="entry name" value="TRANSPOSON TY3-I GAG POLYPROTEIN"/>
    <property type="match status" value="1"/>
</dbReference>
<feature type="region of interest" description="Disordered" evidence="1">
    <location>
        <begin position="34"/>
        <end position="59"/>
    </location>
</feature>
<evidence type="ECO:0000313" key="3">
    <source>
        <dbReference type="Ensembl" id="ENSPMGP00000027775.1"/>
    </source>
</evidence>
<dbReference type="Ensembl" id="ENSPMGT00000029584.1">
    <property type="protein sequence ID" value="ENSPMGP00000027775.1"/>
    <property type="gene ID" value="ENSPMGG00000022406.1"/>
</dbReference>
<dbReference type="Pfam" id="PF03732">
    <property type="entry name" value="Retrotrans_gag"/>
    <property type="match status" value="1"/>
</dbReference>
<dbReference type="Proteomes" id="UP000261520">
    <property type="component" value="Unplaced"/>
</dbReference>
<evidence type="ECO:0000256" key="1">
    <source>
        <dbReference type="SAM" id="MobiDB-lite"/>
    </source>
</evidence>
<dbReference type="InterPro" id="IPR005162">
    <property type="entry name" value="Retrotrans_gag_dom"/>
</dbReference>
<dbReference type="PANTHER" id="PTHR15503">
    <property type="entry name" value="LDOC1 RELATED"/>
    <property type="match status" value="1"/>
</dbReference>
<dbReference type="Gene3D" id="3.30.70.270">
    <property type="match status" value="1"/>
</dbReference>
<dbReference type="InterPro" id="IPR021109">
    <property type="entry name" value="Peptidase_aspartic_dom_sf"/>
</dbReference>
<evidence type="ECO:0000259" key="2">
    <source>
        <dbReference type="Pfam" id="PF03732"/>
    </source>
</evidence>
<feature type="domain" description="Retrotransposon gag" evidence="2">
    <location>
        <begin position="94"/>
        <end position="182"/>
    </location>
</feature>
<dbReference type="InterPro" id="IPR043502">
    <property type="entry name" value="DNA/RNA_pol_sf"/>
</dbReference>
<reference evidence="3" key="2">
    <citation type="submission" date="2025-09" db="UniProtKB">
        <authorList>
            <consortium name="Ensembl"/>
        </authorList>
    </citation>
    <scope>IDENTIFICATION</scope>
</reference>
<dbReference type="SUPFAM" id="SSF56672">
    <property type="entry name" value="DNA/RNA polymerases"/>
    <property type="match status" value="1"/>
</dbReference>
<sequence length="569" mass="62831">SLVQNLTCNQSLSQQLAQLNTQVSALLATAPTTPAAAVSPGATAPPDPRESRDMDPDPYSGQPSLCRGFLFQCMSICPGRFLSDTAKIRYVCGLLRRRALQWAEAKFARTELNQMSFADFLRDFKLVFDHPHYQVDAASWMLSLSQGSKTVADYTIEFWTFAAEVDWTGNALKAVFLKGLNDWLKDELVSHDEPPDLKTLIALTNRIDAPHRSGLGSFPHHPSPGSLCSWVVLASRPRSTCVVAWRGVFVLWREGTLHRHLSGSAKRPGPPAAVGVLVGQRAIPEKENKLLLQATMCYRSETLPISALVDSGAEEDFIDQRVAEQWGITLEPLERPLTALALNGQLLAKVTHVTEPVTLILSGNHHESCSFHVISSPSAPLILGYLWLKTHNPTIDWMEGGFCSVAGWGACSALDQPPEAPDLSSIPEIYHHQREVFSKNRALSLPPHRPYNCTIDLLPGAPLPASRLYNLSKPERETMEQYIRDSLAAGIIRPSSSTVGAGFFFVAKKDKTLRPCIDYQGLNAITVKNKYPLPLLDFAFTPLHGATIFSKLDLRNAYHLVGVREEDRI</sequence>
<dbReference type="Gene3D" id="2.40.70.10">
    <property type="entry name" value="Acid Proteases"/>
    <property type="match status" value="1"/>
</dbReference>
<dbReference type="Gene3D" id="3.10.10.10">
    <property type="entry name" value="HIV Type 1 Reverse Transcriptase, subunit A, domain 1"/>
    <property type="match status" value="1"/>
</dbReference>
<evidence type="ECO:0000313" key="4">
    <source>
        <dbReference type="Proteomes" id="UP000261520"/>
    </source>
</evidence>
<organism evidence="3 4">
    <name type="scientific">Periophthalmus magnuspinnatus</name>
    <dbReference type="NCBI Taxonomy" id="409849"/>
    <lineage>
        <taxon>Eukaryota</taxon>
        <taxon>Metazoa</taxon>
        <taxon>Chordata</taxon>
        <taxon>Craniata</taxon>
        <taxon>Vertebrata</taxon>
        <taxon>Euteleostomi</taxon>
        <taxon>Actinopterygii</taxon>
        <taxon>Neopterygii</taxon>
        <taxon>Teleostei</taxon>
        <taxon>Neoteleostei</taxon>
        <taxon>Acanthomorphata</taxon>
        <taxon>Gobiaria</taxon>
        <taxon>Gobiiformes</taxon>
        <taxon>Gobioidei</taxon>
        <taxon>Gobiidae</taxon>
        <taxon>Oxudercinae</taxon>
        <taxon>Periophthalmus</taxon>
    </lineage>
</organism>
<dbReference type="Pfam" id="PF13975">
    <property type="entry name" value="gag-asp_proteas"/>
    <property type="match status" value="1"/>
</dbReference>
<dbReference type="InterPro" id="IPR032567">
    <property type="entry name" value="RTL1-rel"/>
</dbReference>
<dbReference type="AlphaFoldDB" id="A0A3B4BH69"/>
<dbReference type="CDD" id="cd01647">
    <property type="entry name" value="RT_LTR"/>
    <property type="match status" value="1"/>
</dbReference>
<feature type="compositionally biased region" description="Low complexity" evidence="1">
    <location>
        <begin position="34"/>
        <end position="44"/>
    </location>
</feature>
<dbReference type="STRING" id="409849.ENSPMGP00000027775"/>
<name>A0A3B4BH69_9GOBI</name>
<dbReference type="CDD" id="cd00303">
    <property type="entry name" value="retropepsin_like"/>
    <property type="match status" value="1"/>
</dbReference>
<dbReference type="InterPro" id="IPR043128">
    <property type="entry name" value="Rev_trsase/Diguanyl_cyclase"/>
</dbReference>